<gene>
    <name evidence="2" type="ORF">SBAD_LOCUS9244</name>
</gene>
<name>A0A183J046_9BILA</name>
<proteinExistence type="predicted"/>
<dbReference type="Proteomes" id="UP000270296">
    <property type="component" value="Unassembled WGS sequence"/>
</dbReference>
<evidence type="ECO:0000256" key="1">
    <source>
        <dbReference type="SAM" id="MobiDB-lite"/>
    </source>
</evidence>
<dbReference type="AlphaFoldDB" id="A0A183J046"/>
<feature type="compositionally biased region" description="Basic residues" evidence="1">
    <location>
        <begin position="1"/>
        <end position="11"/>
    </location>
</feature>
<evidence type="ECO:0000313" key="4">
    <source>
        <dbReference type="WBParaSite" id="SBAD_0000957501-mRNA-1"/>
    </source>
</evidence>
<organism evidence="4">
    <name type="scientific">Soboliphyme baturini</name>
    <dbReference type="NCBI Taxonomy" id="241478"/>
    <lineage>
        <taxon>Eukaryota</taxon>
        <taxon>Metazoa</taxon>
        <taxon>Ecdysozoa</taxon>
        <taxon>Nematoda</taxon>
        <taxon>Enoplea</taxon>
        <taxon>Dorylaimia</taxon>
        <taxon>Dioctophymatida</taxon>
        <taxon>Dioctophymatoidea</taxon>
        <taxon>Soboliphymatidae</taxon>
        <taxon>Soboliphyme</taxon>
    </lineage>
</organism>
<dbReference type="WBParaSite" id="SBAD_0000957501-mRNA-1">
    <property type="protein sequence ID" value="SBAD_0000957501-mRNA-1"/>
    <property type="gene ID" value="SBAD_0000957501"/>
</dbReference>
<dbReference type="EMBL" id="UZAM01012487">
    <property type="protein sequence ID" value="VDP22093.1"/>
    <property type="molecule type" value="Genomic_DNA"/>
</dbReference>
<feature type="region of interest" description="Disordered" evidence="1">
    <location>
        <begin position="52"/>
        <end position="76"/>
    </location>
</feature>
<dbReference type="PANTHER" id="PTHR22175:SF0">
    <property type="entry name" value="SMALL ACIDIC PROTEIN"/>
    <property type="match status" value="1"/>
</dbReference>
<sequence>MGAAKKEHKGRFVIGDTDPKDSALHNRSKKEIETLESVLESQFTQCISEHLKHRDKRRRGLGYEGSDSGLPKNDSFSTLVDTKTAASVENGEC</sequence>
<evidence type="ECO:0000313" key="2">
    <source>
        <dbReference type="EMBL" id="VDP22093.1"/>
    </source>
</evidence>
<dbReference type="InterPro" id="IPR026714">
    <property type="entry name" value="SMAP"/>
</dbReference>
<reference evidence="4" key="1">
    <citation type="submission" date="2016-06" db="UniProtKB">
        <authorList>
            <consortium name="WormBaseParasite"/>
        </authorList>
    </citation>
    <scope>IDENTIFICATION</scope>
</reference>
<dbReference type="PANTHER" id="PTHR22175">
    <property type="entry name" value="SMALL ACIDIC PROTEIN-RELATED"/>
    <property type="match status" value="1"/>
</dbReference>
<dbReference type="OrthoDB" id="10066125at2759"/>
<feature type="region of interest" description="Disordered" evidence="1">
    <location>
        <begin position="1"/>
        <end position="23"/>
    </location>
</feature>
<accession>A0A183J046</accession>
<protein>
    <submittedName>
        <fullName evidence="4">Protein CUSTOS</fullName>
    </submittedName>
</protein>
<evidence type="ECO:0000313" key="3">
    <source>
        <dbReference type="Proteomes" id="UP000270296"/>
    </source>
</evidence>
<reference evidence="2 3" key="2">
    <citation type="submission" date="2018-11" db="EMBL/GenBank/DDBJ databases">
        <authorList>
            <consortium name="Pathogen Informatics"/>
        </authorList>
    </citation>
    <scope>NUCLEOTIDE SEQUENCE [LARGE SCALE GENOMIC DNA]</scope>
</reference>
<keyword evidence="3" id="KW-1185">Reference proteome</keyword>